<comment type="function">
    <text evidence="2">One of several proteins that assist in the late maturation steps of the functional core of the 30S ribosomal subunit. Associates with free 30S ribosomal subunits (but not with 30S subunits that are part of 70S ribosomes or polysomes). Required for efficient processing of 16S rRNA. May interact with the 5'-terminal helix region of 16S rRNA.</text>
</comment>
<accession>A0A4V2SX24</accession>
<keyword evidence="2" id="KW-0963">Cytoplasm</keyword>
<dbReference type="InterPro" id="IPR015946">
    <property type="entry name" value="KH_dom-like_a/b"/>
</dbReference>
<dbReference type="Proteomes" id="UP000294813">
    <property type="component" value="Unassembled WGS sequence"/>
</dbReference>
<dbReference type="GO" id="GO:0043024">
    <property type="term" value="F:ribosomal small subunit binding"/>
    <property type="evidence" value="ECO:0007669"/>
    <property type="project" value="TreeGrafter"/>
</dbReference>
<evidence type="ECO:0000313" key="4">
    <source>
        <dbReference type="Proteomes" id="UP000294813"/>
    </source>
</evidence>
<evidence type="ECO:0000313" key="3">
    <source>
        <dbReference type="EMBL" id="TCP64536.1"/>
    </source>
</evidence>
<dbReference type="InterPro" id="IPR000238">
    <property type="entry name" value="RbfA"/>
</dbReference>
<dbReference type="InterPro" id="IPR023799">
    <property type="entry name" value="RbfA_dom_sf"/>
</dbReference>
<dbReference type="Gene3D" id="3.30.300.20">
    <property type="match status" value="1"/>
</dbReference>
<comment type="subunit">
    <text evidence="2">Monomer. Binds 30S ribosomal subunits, but not 50S ribosomal subunits or 70S ribosomes.</text>
</comment>
<dbReference type="NCBIfam" id="TIGR00082">
    <property type="entry name" value="rbfA"/>
    <property type="match status" value="1"/>
</dbReference>
<dbReference type="EMBL" id="SLXT01000009">
    <property type="protein sequence ID" value="TCP64536.1"/>
    <property type="molecule type" value="Genomic_DNA"/>
</dbReference>
<keyword evidence="1 2" id="KW-0690">Ribosome biogenesis</keyword>
<proteinExistence type="inferred from homology"/>
<dbReference type="Pfam" id="PF02033">
    <property type="entry name" value="RBFA"/>
    <property type="match status" value="1"/>
</dbReference>
<keyword evidence="4" id="KW-1185">Reference proteome</keyword>
<reference evidence="3 4" key="1">
    <citation type="submission" date="2019-03" db="EMBL/GenBank/DDBJ databases">
        <title>Genomic Encyclopedia of Type Strains, Phase IV (KMG-IV): sequencing the most valuable type-strain genomes for metagenomic binning, comparative biology and taxonomic classification.</title>
        <authorList>
            <person name="Goeker M."/>
        </authorList>
    </citation>
    <scope>NUCLEOTIDE SEQUENCE [LARGE SCALE GENOMIC DNA]</scope>
    <source>
        <strain evidence="3 4">DSM 11170</strain>
    </source>
</reference>
<dbReference type="PANTHER" id="PTHR33515:SF1">
    <property type="entry name" value="RIBOSOME-BINDING FACTOR A, CHLOROPLASTIC-RELATED"/>
    <property type="match status" value="1"/>
</dbReference>
<evidence type="ECO:0000256" key="2">
    <source>
        <dbReference type="HAMAP-Rule" id="MF_00003"/>
    </source>
</evidence>
<dbReference type="RefSeq" id="WP_131919004.1">
    <property type="nucleotide sequence ID" value="NZ_JAOQNU010000009.1"/>
</dbReference>
<comment type="similarity">
    <text evidence="2">Belongs to the RbfA family.</text>
</comment>
<dbReference type="HAMAP" id="MF_00003">
    <property type="entry name" value="RbfA"/>
    <property type="match status" value="1"/>
</dbReference>
<dbReference type="AlphaFoldDB" id="A0A4V2SX24"/>
<name>A0A4V2SX24_9FIRM</name>
<protein>
    <recommendedName>
        <fullName evidence="2">Ribosome-binding factor A</fullName>
    </recommendedName>
</protein>
<comment type="caution">
    <text evidence="3">The sequence shown here is derived from an EMBL/GenBank/DDBJ whole genome shotgun (WGS) entry which is preliminary data.</text>
</comment>
<gene>
    <name evidence="2" type="primary">rbfA</name>
    <name evidence="3" type="ORF">EDD73_10977</name>
</gene>
<dbReference type="SUPFAM" id="SSF89919">
    <property type="entry name" value="Ribosome-binding factor A, RbfA"/>
    <property type="match status" value="1"/>
</dbReference>
<dbReference type="GO" id="GO:0005829">
    <property type="term" value="C:cytosol"/>
    <property type="evidence" value="ECO:0007669"/>
    <property type="project" value="TreeGrafter"/>
</dbReference>
<comment type="subcellular location">
    <subcellularLocation>
        <location evidence="2">Cytoplasm</location>
    </subcellularLocation>
</comment>
<organism evidence="3 4">
    <name type="scientific">Heliophilum fasciatum</name>
    <dbReference type="NCBI Taxonomy" id="35700"/>
    <lineage>
        <taxon>Bacteria</taxon>
        <taxon>Bacillati</taxon>
        <taxon>Bacillota</taxon>
        <taxon>Clostridia</taxon>
        <taxon>Eubacteriales</taxon>
        <taxon>Heliobacteriaceae</taxon>
        <taxon>Heliophilum</taxon>
    </lineage>
</organism>
<evidence type="ECO:0000256" key="1">
    <source>
        <dbReference type="ARBA" id="ARBA00022517"/>
    </source>
</evidence>
<dbReference type="OrthoDB" id="307788at2"/>
<sequence>MSGHRVARMSEEIKRELARLLRDEMKDPRLGFVSVTAVEVSKDIRHANVFVSVLGKEEERKNSLAALKQASGFLRSELAQAISARYIPELVFIFDPSIERGTRIAELLHSVEGTNHEHHNNDRPE</sequence>
<dbReference type="GO" id="GO:0030490">
    <property type="term" value="P:maturation of SSU-rRNA"/>
    <property type="evidence" value="ECO:0007669"/>
    <property type="project" value="UniProtKB-UniRule"/>
</dbReference>
<dbReference type="PANTHER" id="PTHR33515">
    <property type="entry name" value="RIBOSOME-BINDING FACTOR A, CHLOROPLASTIC-RELATED"/>
    <property type="match status" value="1"/>
</dbReference>